<reference evidence="2 3" key="1">
    <citation type="submission" date="2020-09" db="EMBL/GenBank/DDBJ databases">
        <title>Carbapenem-Resistant Acinetobacter baumannii devoid of typical resistance factors.</title>
        <authorList>
            <person name="Hoffmann M."/>
            <person name="Luo Y."/>
            <person name="Strain E."/>
            <person name="Rand H."/>
            <person name="Javkar K.G."/>
        </authorList>
    </citation>
    <scope>NUCLEOTIDE SEQUENCE [LARGE SCALE GENOMIC DNA]</scope>
    <source>
        <strain evidence="2 3">CFSAN093705</strain>
    </source>
</reference>
<protein>
    <recommendedName>
        <fullName evidence="1">Bbp19-like phage domain-containing protein</fullName>
    </recommendedName>
</protein>
<proteinExistence type="predicted"/>
<organism evidence="2 3">
    <name type="scientific">Acinetobacter baumannii</name>
    <dbReference type="NCBI Taxonomy" id="470"/>
    <lineage>
        <taxon>Bacteria</taxon>
        <taxon>Pseudomonadati</taxon>
        <taxon>Pseudomonadota</taxon>
        <taxon>Gammaproteobacteria</taxon>
        <taxon>Moraxellales</taxon>
        <taxon>Moraxellaceae</taxon>
        <taxon>Acinetobacter</taxon>
        <taxon>Acinetobacter calcoaceticus/baumannii complex</taxon>
    </lineage>
</organism>
<evidence type="ECO:0000313" key="3">
    <source>
        <dbReference type="Proteomes" id="UP000516419"/>
    </source>
</evidence>
<gene>
    <name evidence="2" type="ORF">FQZ18_12815</name>
</gene>
<sequence length="110" mass="13054">MSDLETKAKDYKSERDQELNDLRSILETEHGKRFLMRLINRSNYLQPTYGTGAHMSDFAFMEGRREFGVYIIGEITQVDSNAWLDMQRDHFKKTEQKVNHERSDNNYDSN</sequence>
<dbReference type="InterPro" id="IPR057447">
    <property type="entry name" value="Bbp19-like_phage"/>
</dbReference>
<evidence type="ECO:0000313" key="2">
    <source>
        <dbReference type="EMBL" id="QNV20645.1"/>
    </source>
</evidence>
<evidence type="ECO:0000259" key="1">
    <source>
        <dbReference type="Pfam" id="PF25181"/>
    </source>
</evidence>
<name>A0AAQ0WF56_ACIBA</name>
<dbReference type="AlphaFoldDB" id="A0AAQ0WF56"/>
<dbReference type="Proteomes" id="UP000516419">
    <property type="component" value="Chromosome"/>
</dbReference>
<dbReference type="RefSeq" id="WP_001281313.1">
    <property type="nucleotide sequence ID" value="NZ_CAJHFE010000012.1"/>
</dbReference>
<dbReference type="EMBL" id="CP061525">
    <property type="protein sequence ID" value="QNV20645.1"/>
    <property type="molecule type" value="Genomic_DNA"/>
</dbReference>
<accession>A0AAQ0WF56</accession>
<dbReference type="Pfam" id="PF25181">
    <property type="entry name" value="Phage_Bbp19"/>
    <property type="match status" value="1"/>
</dbReference>
<feature type="domain" description="Bbp19-like phage" evidence="1">
    <location>
        <begin position="23"/>
        <end position="74"/>
    </location>
</feature>